<dbReference type="PANTHER" id="PTHR10587">
    <property type="entry name" value="GLYCOSYL TRANSFERASE-RELATED"/>
    <property type="match status" value="1"/>
</dbReference>
<dbReference type="InterPro" id="IPR050248">
    <property type="entry name" value="Polysacc_deacetylase_ArnD"/>
</dbReference>
<dbReference type="GO" id="GO:0016810">
    <property type="term" value="F:hydrolase activity, acting on carbon-nitrogen (but not peptide) bonds"/>
    <property type="evidence" value="ECO:0007669"/>
    <property type="project" value="InterPro"/>
</dbReference>
<reference evidence="5 6" key="1">
    <citation type="submission" date="2017-12" db="EMBL/GenBank/DDBJ databases">
        <title>Phylogenetic diversity of female urinary microbiome.</title>
        <authorList>
            <person name="Thomas-White K."/>
            <person name="Wolfe A.J."/>
        </authorList>
    </citation>
    <scope>NUCLEOTIDE SEQUENCE [LARGE SCALE GENOMIC DNA]</scope>
    <source>
        <strain evidence="5 6">UMB0426</strain>
    </source>
</reference>
<comment type="caution">
    <text evidence="5">The sequence shown here is derived from an EMBL/GenBank/DDBJ whole genome shotgun (WGS) entry which is preliminary data.</text>
</comment>
<evidence type="ECO:0000256" key="2">
    <source>
        <dbReference type="ARBA" id="ARBA00022801"/>
    </source>
</evidence>
<gene>
    <name evidence="5" type="ORF">CYJ40_10290</name>
</gene>
<protein>
    <recommendedName>
        <fullName evidence="4">NodB homology domain-containing protein</fullName>
    </recommendedName>
</protein>
<proteinExistence type="predicted"/>
<sequence length="586" mass="61211">MSQFRGVQLLLFPHTPFSVGLAVRFSSVGCILAASLVFSGCAIKGGDKPGAQVSQDDVTIPAERVKDELPGLLRSYAVQTQEASVNLFGIPGQESLNEALEEAALKALEEAGAFKGRKAFQPEVTAPEKRWDEAEYLALDGLSAEGESTEASDAGSAGGAGGTDSTAGSESSEAGGEAVSQPTSGADSSDGSGGSAATVESHIVGAGGDFLVTQLDVRAGGTTTSQQFLTDTKNNATEPIDSIKAEGVEGQIAVAGDTITVGDEEAGDDKLSESGKNLAGVLGKGLTIEAKENPYLPDFTCALLPCAAITYDDGPADEALTKRLGDALDEAKVRATFFEIGRNVENLPENTRLLYEAGHEMENHSFTHPALSKLSADKQKSEIDKTDKAVYDAIGEYPTMLRPPYGASNKSLDTVTQGDGTLGESAGAKTTAEPTGQAESSGAPTSNESPAGNPSGDSSDQNSSEQPTAGGKAKKAGGVKTDHGKALIMWDVDTLDWQHRDPDYVTQVALSNTKPGSIVLLHAIHPTSVDASPRIFSGLQDKGFYLVPVGYMFKDMKLEAGKEYFCRGYHGQLCSTPEHPYVEKES</sequence>
<dbReference type="PROSITE" id="PS51677">
    <property type="entry name" value="NODB"/>
    <property type="match status" value="1"/>
</dbReference>
<dbReference type="GO" id="GO:0005975">
    <property type="term" value="P:carbohydrate metabolic process"/>
    <property type="evidence" value="ECO:0007669"/>
    <property type="project" value="InterPro"/>
</dbReference>
<dbReference type="GO" id="GO:0046872">
    <property type="term" value="F:metal ion binding"/>
    <property type="evidence" value="ECO:0007669"/>
    <property type="project" value="UniProtKB-KW"/>
</dbReference>
<evidence type="ECO:0000256" key="1">
    <source>
        <dbReference type="ARBA" id="ARBA00022723"/>
    </source>
</evidence>
<feature type="region of interest" description="Disordered" evidence="3">
    <location>
        <begin position="398"/>
        <end position="479"/>
    </location>
</feature>
<keyword evidence="2" id="KW-0378">Hydrolase</keyword>
<feature type="region of interest" description="Disordered" evidence="3">
    <location>
        <begin position="144"/>
        <end position="197"/>
    </location>
</feature>
<accession>A0A2I1IEE9</accession>
<dbReference type="Proteomes" id="UP000242755">
    <property type="component" value="Unassembled WGS sequence"/>
</dbReference>
<evidence type="ECO:0000313" key="6">
    <source>
        <dbReference type="Proteomes" id="UP000242755"/>
    </source>
</evidence>
<evidence type="ECO:0000256" key="3">
    <source>
        <dbReference type="SAM" id="MobiDB-lite"/>
    </source>
</evidence>
<keyword evidence="1" id="KW-0479">Metal-binding</keyword>
<feature type="compositionally biased region" description="Polar residues" evidence="3">
    <location>
        <begin position="432"/>
        <end position="467"/>
    </location>
</feature>
<organism evidence="5 6">
    <name type="scientific">Brevibacterium ravenspurgense</name>
    <dbReference type="NCBI Taxonomy" id="479117"/>
    <lineage>
        <taxon>Bacteria</taxon>
        <taxon>Bacillati</taxon>
        <taxon>Actinomycetota</taxon>
        <taxon>Actinomycetes</taxon>
        <taxon>Micrococcales</taxon>
        <taxon>Brevibacteriaceae</taxon>
        <taxon>Brevibacterium</taxon>
    </lineage>
</organism>
<dbReference type="Gene3D" id="3.20.20.370">
    <property type="entry name" value="Glycoside hydrolase/deacetylase"/>
    <property type="match status" value="1"/>
</dbReference>
<dbReference type="EMBL" id="PKGO01000011">
    <property type="protein sequence ID" value="PKY69508.1"/>
    <property type="molecule type" value="Genomic_DNA"/>
</dbReference>
<dbReference type="InterPro" id="IPR011330">
    <property type="entry name" value="Glyco_hydro/deAcase_b/a-brl"/>
</dbReference>
<evidence type="ECO:0000259" key="4">
    <source>
        <dbReference type="PROSITE" id="PS51677"/>
    </source>
</evidence>
<dbReference type="SUPFAM" id="SSF88713">
    <property type="entry name" value="Glycoside hydrolase/deacetylase"/>
    <property type="match status" value="1"/>
</dbReference>
<dbReference type="PANTHER" id="PTHR10587:SF133">
    <property type="entry name" value="CHITIN DEACETYLASE 1-RELATED"/>
    <property type="match status" value="1"/>
</dbReference>
<dbReference type="GO" id="GO:0016020">
    <property type="term" value="C:membrane"/>
    <property type="evidence" value="ECO:0007669"/>
    <property type="project" value="TreeGrafter"/>
</dbReference>
<dbReference type="STRING" id="1176165.GCA_001584405_00729"/>
<name>A0A2I1IEE9_9MICO</name>
<dbReference type="InterPro" id="IPR002509">
    <property type="entry name" value="NODB_dom"/>
</dbReference>
<dbReference type="Pfam" id="PF01522">
    <property type="entry name" value="Polysacc_deac_1"/>
    <property type="match status" value="1"/>
</dbReference>
<dbReference type="AlphaFoldDB" id="A0A2I1IEE9"/>
<feature type="compositionally biased region" description="Polar residues" evidence="3">
    <location>
        <begin position="408"/>
        <end position="419"/>
    </location>
</feature>
<evidence type="ECO:0000313" key="5">
    <source>
        <dbReference type="EMBL" id="PKY69508.1"/>
    </source>
</evidence>
<feature type="domain" description="NodB homology" evidence="4">
    <location>
        <begin position="305"/>
        <end position="547"/>
    </location>
</feature>
<feature type="compositionally biased region" description="Low complexity" evidence="3">
    <location>
        <begin position="144"/>
        <end position="155"/>
    </location>
</feature>
<feature type="compositionally biased region" description="Low complexity" evidence="3">
    <location>
        <begin position="163"/>
        <end position="190"/>
    </location>
</feature>